<evidence type="ECO:0000256" key="5">
    <source>
        <dbReference type="ARBA" id="ARBA00023199"/>
    </source>
</evidence>
<evidence type="ECO:0000256" key="4">
    <source>
        <dbReference type="ARBA" id="ARBA00022763"/>
    </source>
</evidence>
<dbReference type="GO" id="GO:0042276">
    <property type="term" value="P:error-prone translesion synthesis"/>
    <property type="evidence" value="ECO:0007669"/>
    <property type="project" value="TreeGrafter"/>
</dbReference>
<dbReference type="Pfam" id="PF11799">
    <property type="entry name" value="IMS_C"/>
    <property type="match status" value="1"/>
</dbReference>
<dbReference type="SUPFAM" id="SSF56672">
    <property type="entry name" value="DNA/RNA polymerases"/>
    <property type="match status" value="1"/>
</dbReference>
<evidence type="ECO:0000256" key="9">
    <source>
        <dbReference type="ARBA" id="ARBA00049244"/>
    </source>
</evidence>
<dbReference type="SUPFAM" id="SSF100879">
    <property type="entry name" value="Lesion bypass DNA polymerase (Y-family), little finger domain"/>
    <property type="match status" value="1"/>
</dbReference>
<accession>A0A369VSX5</accession>
<dbReference type="OrthoDB" id="9808813at2"/>
<name>A0A369VSX5_9SPHN</name>
<keyword evidence="5" id="KW-0741">SOS mutagenesis</keyword>
<dbReference type="GO" id="GO:0005829">
    <property type="term" value="C:cytosol"/>
    <property type="evidence" value="ECO:0007669"/>
    <property type="project" value="TreeGrafter"/>
</dbReference>
<dbReference type="PANTHER" id="PTHR11076">
    <property type="entry name" value="DNA REPAIR POLYMERASE UMUC / TRANSFERASE FAMILY MEMBER"/>
    <property type="match status" value="1"/>
</dbReference>
<dbReference type="EMBL" id="QQNB01000005">
    <property type="protein sequence ID" value="RDE04280.1"/>
    <property type="molecule type" value="Genomic_DNA"/>
</dbReference>
<dbReference type="CDD" id="cd01700">
    <property type="entry name" value="PolY_Pol_V_umuC"/>
    <property type="match status" value="1"/>
</dbReference>
<dbReference type="GO" id="GO:0003887">
    <property type="term" value="F:DNA-directed DNA polymerase activity"/>
    <property type="evidence" value="ECO:0007669"/>
    <property type="project" value="UniProtKB-EC"/>
</dbReference>
<comment type="subunit">
    <text evidence="2">Monomer.</text>
</comment>
<dbReference type="Gene3D" id="3.30.70.270">
    <property type="match status" value="1"/>
</dbReference>
<sequence>MSTPIALIDCNSYYCSAERAFDPRLKGVPVVVASNNDGCAIARSDEAKALGIKMGDPVHKIKDKIKAHGIRVLSSNYTLYGDMQRRVLAAVEPFARDIEVYSIDESFLDLGGFEDRDLVAHAQAMRAQVLQWTTIPTCVGIGPTKTLAKLGNAAAKKNPLFDGVADLRDEPIRDWVLERFPVEDVWGVGSATARKVKDLGIHTAAALRDMPVKQARSMGTVVLERLVAELRGVPAAVVETIEPQRKGMAVTRSFGQPVTDFDVLMGAIAQYAMRAGEKLRSHGLVAGRLTVLFHTNRFADRPQYGASRTLSLHPMTADGLELVRVARKGAEHAWRDGYAYTKAGVMLEDLVSAELRPRTLFEDETDTGRRERLMAALDDINGKFGRFTAVPGTQGFKREWQMRAAAKSPAYTTRIADVPVVRA</sequence>
<dbReference type="GO" id="GO:0009432">
    <property type="term" value="P:SOS response"/>
    <property type="evidence" value="ECO:0007669"/>
    <property type="project" value="UniProtKB-KW"/>
</dbReference>
<dbReference type="Gene3D" id="3.30.1490.100">
    <property type="entry name" value="DNA polymerase, Y-family, little finger domain"/>
    <property type="match status" value="1"/>
</dbReference>
<dbReference type="Gene3D" id="1.10.150.20">
    <property type="entry name" value="5' to 3' exonuclease, C-terminal subdomain"/>
    <property type="match status" value="1"/>
</dbReference>
<dbReference type="Pfam" id="PF00817">
    <property type="entry name" value="IMS"/>
    <property type="match status" value="1"/>
</dbReference>
<organism evidence="11 12">
    <name type="scientific">Sphingomonas aracearum</name>
    <dbReference type="NCBI Taxonomy" id="2283317"/>
    <lineage>
        <taxon>Bacteria</taxon>
        <taxon>Pseudomonadati</taxon>
        <taxon>Pseudomonadota</taxon>
        <taxon>Alphaproteobacteria</taxon>
        <taxon>Sphingomonadales</taxon>
        <taxon>Sphingomonadaceae</taxon>
        <taxon>Sphingomonas</taxon>
    </lineage>
</organism>
<evidence type="ECO:0000313" key="11">
    <source>
        <dbReference type="EMBL" id="RDE04280.1"/>
    </source>
</evidence>
<gene>
    <name evidence="11" type="ORF">DVW87_16755</name>
</gene>
<dbReference type="EC" id="2.7.7.7" evidence="3"/>
<feature type="domain" description="UmuC" evidence="10">
    <location>
        <begin position="5"/>
        <end position="189"/>
    </location>
</feature>
<evidence type="ECO:0000256" key="8">
    <source>
        <dbReference type="ARBA" id="ARBA00025589"/>
    </source>
</evidence>
<evidence type="ECO:0000256" key="6">
    <source>
        <dbReference type="ARBA" id="ARBA00023204"/>
    </source>
</evidence>
<dbReference type="InterPro" id="IPR043128">
    <property type="entry name" value="Rev_trsase/Diguanyl_cyclase"/>
</dbReference>
<dbReference type="RefSeq" id="WP_114688951.1">
    <property type="nucleotide sequence ID" value="NZ_QQNB01000005.1"/>
</dbReference>
<evidence type="ECO:0000256" key="3">
    <source>
        <dbReference type="ARBA" id="ARBA00012417"/>
    </source>
</evidence>
<dbReference type="InterPro" id="IPR043502">
    <property type="entry name" value="DNA/RNA_pol_sf"/>
</dbReference>
<dbReference type="Proteomes" id="UP000253918">
    <property type="component" value="Unassembled WGS sequence"/>
</dbReference>
<comment type="similarity">
    <text evidence="1">Belongs to the DNA polymerase type-Y family.</text>
</comment>
<evidence type="ECO:0000256" key="7">
    <source>
        <dbReference type="ARBA" id="ARBA00023236"/>
    </source>
</evidence>
<dbReference type="InterPro" id="IPR025188">
    <property type="entry name" value="DUF4113"/>
</dbReference>
<comment type="function">
    <text evidence="8">Poorly processive, error-prone DNA polymerase involved in untargeted mutagenesis. Copies undamaged DNA at stalled replication forks, which arise in vivo from mismatched or misaligned primer ends. These misaligned primers can be extended by PolIV. Exhibits no 3'-5' exonuclease (proofreading) activity. May be involved in translesional synthesis, in conjunction with the beta clamp from PolIII.</text>
</comment>
<dbReference type="Gene3D" id="3.40.1170.60">
    <property type="match status" value="1"/>
</dbReference>
<comment type="caution">
    <text evidence="11">The sequence shown here is derived from an EMBL/GenBank/DDBJ whole genome shotgun (WGS) entry which is preliminary data.</text>
</comment>
<evidence type="ECO:0000313" key="12">
    <source>
        <dbReference type="Proteomes" id="UP000253918"/>
    </source>
</evidence>
<dbReference type="InterPro" id="IPR001126">
    <property type="entry name" value="UmuC"/>
</dbReference>
<dbReference type="PANTHER" id="PTHR11076:SF34">
    <property type="entry name" value="PROTEIN UMUC"/>
    <property type="match status" value="1"/>
</dbReference>
<evidence type="ECO:0000256" key="1">
    <source>
        <dbReference type="ARBA" id="ARBA00010945"/>
    </source>
</evidence>
<keyword evidence="6" id="KW-0234">DNA repair</keyword>
<dbReference type="Pfam" id="PF13438">
    <property type="entry name" value="DUF4113"/>
    <property type="match status" value="1"/>
</dbReference>
<dbReference type="GO" id="GO:0003684">
    <property type="term" value="F:damaged DNA binding"/>
    <property type="evidence" value="ECO:0007669"/>
    <property type="project" value="InterPro"/>
</dbReference>
<dbReference type="InterPro" id="IPR017961">
    <property type="entry name" value="DNA_pol_Y-fam_little_finger"/>
</dbReference>
<keyword evidence="12" id="KW-1185">Reference proteome</keyword>
<dbReference type="PROSITE" id="PS50173">
    <property type="entry name" value="UMUC"/>
    <property type="match status" value="1"/>
</dbReference>
<protein>
    <recommendedName>
        <fullName evidence="3">DNA-directed DNA polymerase</fullName>
        <ecNumber evidence="3">2.7.7.7</ecNumber>
    </recommendedName>
</protein>
<reference evidence="11 12" key="1">
    <citation type="submission" date="2018-07" db="EMBL/GenBank/DDBJ databases">
        <title>a novel species of Sphingomonas isolated from the rhizosphere soil of Araceae plant.</title>
        <authorList>
            <person name="Zhiyong W."/>
            <person name="Qinglan Z."/>
            <person name="Zhiwei F."/>
            <person name="Ding X."/>
            <person name="Gejiao W."/>
            <person name="Shixue Z."/>
        </authorList>
    </citation>
    <scope>NUCLEOTIDE SEQUENCE [LARGE SCALE GENOMIC DNA]</scope>
    <source>
        <strain evidence="11 12">WZY 27</strain>
    </source>
</reference>
<dbReference type="GO" id="GO:0006281">
    <property type="term" value="P:DNA repair"/>
    <property type="evidence" value="ECO:0007669"/>
    <property type="project" value="UniProtKB-KW"/>
</dbReference>
<proteinExistence type="inferred from homology"/>
<dbReference type="InterPro" id="IPR050116">
    <property type="entry name" value="DNA_polymerase-Y"/>
</dbReference>
<dbReference type="InterPro" id="IPR036775">
    <property type="entry name" value="DNA_pol_Y-fam_lit_finger_sf"/>
</dbReference>
<evidence type="ECO:0000259" key="10">
    <source>
        <dbReference type="PROSITE" id="PS50173"/>
    </source>
</evidence>
<keyword evidence="4" id="KW-0227">DNA damage</keyword>
<evidence type="ECO:0000256" key="2">
    <source>
        <dbReference type="ARBA" id="ARBA00011245"/>
    </source>
</evidence>
<comment type="catalytic activity">
    <reaction evidence="9">
        <text>DNA(n) + a 2'-deoxyribonucleoside 5'-triphosphate = DNA(n+1) + diphosphate</text>
        <dbReference type="Rhea" id="RHEA:22508"/>
        <dbReference type="Rhea" id="RHEA-COMP:17339"/>
        <dbReference type="Rhea" id="RHEA-COMP:17340"/>
        <dbReference type="ChEBI" id="CHEBI:33019"/>
        <dbReference type="ChEBI" id="CHEBI:61560"/>
        <dbReference type="ChEBI" id="CHEBI:173112"/>
        <dbReference type="EC" id="2.7.7.7"/>
    </reaction>
</comment>
<keyword evidence="7" id="KW-0742">SOS response</keyword>
<dbReference type="AlphaFoldDB" id="A0A369VSX5"/>